<dbReference type="Gramene" id="Kaladp0008s0732.1.v1.1">
    <property type="protein sequence ID" value="Kaladp0008s0732.1.v1.1.CDS.1"/>
    <property type="gene ID" value="Kaladp0008s0732.v1.1"/>
</dbReference>
<protein>
    <recommendedName>
        <fullName evidence="4">Secreted protein</fullName>
    </recommendedName>
</protein>
<evidence type="ECO:0000313" key="3">
    <source>
        <dbReference type="Proteomes" id="UP000594263"/>
    </source>
</evidence>
<proteinExistence type="predicted"/>
<accession>A0A7N0SWE8</accession>
<evidence type="ECO:0008006" key="4">
    <source>
        <dbReference type="Google" id="ProtNLM"/>
    </source>
</evidence>
<keyword evidence="1" id="KW-0732">Signal</keyword>
<evidence type="ECO:0000313" key="2">
    <source>
        <dbReference type="EnsemblPlants" id="Kaladp0008s0732.1.v1.1.CDS.1"/>
    </source>
</evidence>
<evidence type="ECO:0000256" key="1">
    <source>
        <dbReference type="SAM" id="SignalP"/>
    </source>
</evidence>
<reference evidence="2" key="1">
    <citation type="submission" date="2021-01" db="UniProtKB">
        <authorList>
            <consortium name="EnsemblPlants"/>
        </authorList>
    </citation>
    <scope>IDENTIFICATION</scope>
</reference>
<dbReference type="AlphaFoldDB" id="A0A7N0SWE8"/>
<keyword evidence="3" id="KW-1185">Reference proteome</keyword>
<dbReference type="EnsemblPlants" id="Kaladp0008s0732.1.v1.1">
    <property type="protein sequence ID" value="Kaladp0008s0732.1.v1.1.CDS.1"/>
    <property type="gene ID" value="Kaladp0008s0732.v1.1"/>
</dbReference>
<name>A0A7N0SWE8_KALFE</name>
<feature type="chain" id="PRO_5029604062" description="Secreted protein" evidence="1">
    <location>
        <begin position="21"/>
        <end position="106"/>
    </location>
</feature>
<organism evidence="2 3">
    <name type="scientific">Kalanchoe fedtschenkoi</name>
    <name type="common">Lavender scallops</name>
    <name type="synonym">South American air plant</name>
    <dbReference type="NCBI Taxonomy" id="63787"/>
    <lineage>
        <taxon>Eukaryota</taxon>
        <taxon>Viridiplantae</taxon>
        <taxon>Streptophyta</taxon>
        <taxon>Embryophyta</taxon>
        <taxon>Tracheophyta</taxon>
        <taxon>Spermatophyta</taxon>
        <taxon>Magnoliopsida</taxon>
        <taxon>eudicotyledons</taxon>
        <taxon>Gunneridae</taxon>
        <taxon>Pentapetalae</taxon>
        <taxon>Saxifragales</taxon>
        <taxon>Crassulaceae</taxon>
        <taxon>Kalanchoe</taxon>
    </lineage>
</organism>
<dbReference type="Proteomes" id="UP000594263">
    <property type="component" value="Unplaced"/>
</dbReference>
<feature type="signal peptide" evidence="1">
    <location>
        <begin position="1"/>
        <end position="20"/>
    </location>
</feature>
<sequence>MVVEWQLLLQLLLLVDAAAAGVVGAEFEIKREVGRRGGGAAWKLVFAFEPRSDLASPSYGSAASFGVSNMPSQTLVFFHGSRISVAYRPHWRFLTPCSAPLGPTAP</sequence>